<protein>
    <submittedName>
        <fullName evidence="3">Isochorismatase hydrolase</fullName>
    </submittedName>
</protein>
<name>A0A158EIR4_9BURK</name>
<dbReference type="SUPFAM" id="SSF52499">
    <property type="entry name" value="Isochorismatase-like hydrolases"/>
    <property type="match status" value="1"/>
</dbReference>
<dbReference type="AlphaFoldDB" id="A0A158EIR4"/>
<dbReference type="InterPro" id="IPR000868">
    <property type="entry name" value="Isochorismatase-like_dom"/>
</dbReference>
<dbReference type="RefSeq" id="WP_062612498.1">
    <property type="nucleotide sequence ID" value="NZ_FCOX02000124.1"/>
</dbReference>
<dbReference type="CDD" id="cd00431">
    <property type="entry name" value="cysteine_hydrolases"/>
    <property type="match status" value="1"/>
</dbReference>
<sequence>MSDLLSIDPKKSALLLMDFQNFVLDNFVARDAADKAIDNASTLLEASRAASMLTIHVNVGFRPGYPEISSRNKLFTMLKGSGLVTPGSEATKIHSKLAALETEPVVVKHRIGAFSGTDLERILRAQEIDTLILAGVTTSGVVLSTARQAFDLDFNLVVAGDACVDSEEQIHAVLLEKVISQQALIASSAQLEADLG</sequence>
<reference evidence="3" key="1">
    <citation type="submission" date="2016-01" db="EMBL/GenBank/DDBJ databases">
        <authorList>
            <person name="Peeters C."/>
        </authorList>
    </citation>
    <scope>NUCLEOTIDE SEQUENCE</scope>
    <source>
        <strain evidence="3">LMG 29321</strain>
    </source>
</reference>
<dbReference type="EMBL" id="FCOX02000124">
    <property type="protein sequence ID" value="SAL06610.1"/>
    <property type="molecule type" value="Genomic_DNA"/>
</dbReference>
<dbReference type="Gene3D" id="3.40.50.850">
    <property type="entry name" value="Isochorismatase-like"/>
    <property type="match status" value="1"/>
</dbReference>
<comment type="caution">
    <text evidence="3">The sequence shown here is derived from an EMBL/GenBank/DDBJ whole genome shotgun (WGS) entry which is preliminary data.</text>
</comment>
<dbReference type="PANTHER" id="PTHR43540:SF1">
    <property type="entry name" value="ISOCHORISMATASE HYDROLASE"/>
    <property type="match status" value="1"/>
</dbReference>
<dbReference type="PANTHER" id="PTHR43540">
    <property type="entry name" value="PEROXYUREIDOACRYLATE/UREIDOACRYLATE AMIDOHYDROLASE-RELATED"/>
    <property type="match status" value="1"/>
</dbReference>
<feature type="domain" description="Isochorismatase-like" evidence="2">
    <location>
        <begin position="12"/>
        <end position="189"/>
    </location>
</feature>
<keyword evidence="4" id="KW-1185">Reference proteome</keyword>
<evidence type="ECO:0000256" key="1">
    <source>
        <dbReference type="ARBA" id="ARBA00022801"/>
    </source>
</evidence>
<dbReference type="InterPro" id="IPR036380">
    <property type="entry name" value="Isochorismatase-like_sf"/>
</dbReference>
<gene>
    <name evidence="3" type="ORF">AWB78_08150</name>
</gene>
<evidence type="ECO:0000259" key="2">
    <source>
        <dbReference type="Pfam" id="PF00857"/>
    </source>
</evidence>
<dbReference type="Pfam" id="PF00857">
    <property type="entry name" value="Isochorismatase"/>
    <property type="match status" value="1"/>
</dbReference>
<organism evidence="3 4">
    <name type="scientific">Caballeronia calidae</name>
    <dbReference type="NCBI Taxonomy" id="1777139"/>
    <lineage>
        <taxon>Bacteria</taxon>
        <taxon>Pseudomonadati</taxon>
        <taxon>Pseudomonadota</taxon>
        <taxon>Betaproteobacteria</taxon>
        <taxon>Burkholderiales</taxon>
        <taxon>Burkholderiaceae</taxon>
        <taxon>Caballeronia</taxon>
    </lineage>
</organism>
<dbReference type="Proteomes" id="UP000071859">
    <property type="component" value="Unassembled WGS sequence"/>
</dbReference>
<dbReference type="InterPro" id="IPR050272">
    <property type="entry name" value="Isochorismatase-like_hydrls"/>
</dbReference>
<accession>A0A158EIR4</accession>
<dbReference type="GO" id="GO:0016787">
    <property type="term" value="F:hydrolase activity"/>
    <property type="evidence" value="ECO:0007669"/>
    <property type="project" value="UniProtKB-KW"/>
</dbReference>
<evidence type="ECO:0000313" key="3">
    <source>
        <dbReference type="EMBL" id="SAL06610.1"/>
    </source>
</evidence>
<evidence type="ECO:0000313" key="4">
    <source>
        <dbReference type="Proteomes" id="UP000071859"/>
    </source>
</evidence>
<keyword evidence="1 3" id="KW-0378">Hydrolase</keyword>
<proteinExistence type="predicted"/>
<dbReference type="OrthoDB" id="9814140at2"/>